<dbReference type="GO" id="GO:0008233">
    <property type="term" value="F:peptidase activity"/>
    <property type="evidence" value="ECO:0007669"/>
    <property type="project" value="UniProtKB-KW"/>
</dbReference>
<evidence type="ECO:0000256" key="1">
    <source>
        <dbReference type="ARBA" id="ARBA00022670"/>
    </source>
</evidence>
<dbReference type="RefSeq" id="WP_068138947.1">
    <property type="nucleotide sequence ID" value="NZ_AP014924.1"/>
</dbReference>
<proteinExistence type="inferred from homology"/>
<dbReference type="GO" id="GO:0009847">
    <property type="term" value="P:spore germination"/>
    <property type="evidence" value="ECO:0007669"/>
    <property type="project" value="InterPro"/>
</dbReference>
<dbReference type="SUPFAM" id="SSF53163">
    <property type="entry name" value="HybD-like"/>
    <property type="match status" value="1"/>
</dbReference>
<keyword evidence="5" id="KW-1185">Reference proteome</keyword>
<protein>
    <submittedName>
        <fullName evidence="4">Germination protein</fullName>
    </submittedName>
</protein>
<dbReference type="AlphaFoldDB" id="A0A0K2SNC3"/>
<reference evidence="5" key="1">
    <citation type="submission" date="2015-07" db="EMBL/GenBank/DDBJ databases">
        <title>Complete genome sequence and phylogenetic analysis of Limnochorda pilosa.</title>
        <authorList>
            <person name="Watanabe M."/>
            <person name="Kojima H."/>
            <person name="Fukui M."/>
        </authorList>
    </citation>
    <scope>NUCLEOTIDE SEQUENCE [LARGE SCALE GENOMIC DNA]</scope>
    <source>
        <strain evidence="5">HC45</strain>
    </source>
</reference>
<dbReference type="KEGG" id="lpil:LIP_2672"/>
<reference evidence="5" key="2">
    <citation type="journal article" date="2016" name="Int. J. Syst. Evol. Microbiol.">
        <title>Complete genome sequence and cell structure of Limnochorda pilosa, a Gram-negative spore-former within the phylum Firmicutes.</title>
        <authorList>
            <person name="Watanabe M."/>
            <person name="Kojima H."/>
            <person name="Fukui M."/>
        </authorList>
    </citation>
    <scope>NUCLEOTIDE SEQUENCE [LARGE SCALE GENOMIC DNA]</scope>
    <source>
        <strain evidence="5">HC45</strain>
    </source>
</reference>
<accession>A0A0K2SNC3</accession>
<evidence type="ECO:0000313" key="4">
    <source>
        <dbReference type="EMBL" id="BAS28502.1"/>
    </source>
</evidence>
<dbReference type="HAMAP" id="MF_00626">
    <property type="entry name" value="Germination_prot"/>
    <property type="match status" value="1"/>
</dbReference>
<dbReference type="EMBL" id="AP014924">
    <property type="protein sequence ID" value="BAS28502.1"/>
    <property type="molecule type" value="Genomic_DNA"/>
</dbReference>
<dbReference type="Proteomes" id="UP000065807">
    <property type="component" value="Chromosome"/>
</dbReference>
<evidence type="ECO:0000256" key="2">
    <source>
        <dbReference type="ARBA" id="ARBA00022801"/>
    </source>
</evidence>
<keyword evidence="2" id="KW-0378">Hydrolase</keyword>
<dbReference type="PATRIC" id="fig|1555112.3.peg.2711"/>
<name>A0A0K2SNC3_LIMPI</name>
<dbReference type="STRING" id="1555112.LIP_2672"/>
<keyword evidence="1" id="KW-0645">Protease</keyword>
<gene>
    <name evidence="4" type="ORF">LIP_2672</name>
</gene>
<organism evidence="4 5">
    <name type="scientific">Limnochorda pilosa</name>
    <dbReference type="NCBI Taxonomy" id="1555112"/>
    <lineage>
        <taxon>Bacteria</taxon>
        <taxon>Bacillati</taxon>
        <taxon>Bacillota</taxon>
        <taxon>Limnochordia</taxon>
        <taxon>Limnochordales</taxon>
        <taxon>Limnochordaceae</taxon>
        <taxon>Limnochorda</taxon>
    </lineage>
</organism>
<dbReference type="Pfam" id="PF03418">
    <property type="entry name" value="Peptidase_A25"/>
    <property type="match status" value="2"/>
</dbReference>
<dbReference type="InterPro" id="IPR023430">
    <property type="entry name" value="Pept_HybD-like_dom_sf"/>
</dbReference>
<dbReference type="Gene3D" id="3.40.50.1450">
    <property type="entry name" value="HybD-like"/>
    <property type="match status" value="1"/>
</dbReference>
<dbReference type="PIRSF" id="PIRSF019549">
    <property type="entry name" value="Peptidase_A25"/>
    <property type="match status" value="1"/>
</dbReference>
<sequence length="322" mass="34498">MSVADDALRRLLEEAETWEALSDLALEAHQVLVKEEEPPEIPGVTVDTQEQDGVTLSRVFIESEEGARRMGKLPGHYSTLEAPELRSRSVEAEEKVGQVLAQELQRFFQGLGVGSEDEALVVGLGNWNATPDSLGPKVVGRLTITRHLHRMVPPEKRGGMRPVAAIAPGVLGLTGIETSEVIQALVDRLNPKLVICIDALAARESRRLGITIQVADTGIHPGSGVGNRRRGITPQSLGIPVLAVGVPTVVRALTLVEDGLSQMGQPTGRVAERLLAPYLNSMIVTPREVDDLVESLANVVAGGLNVALHPALDMDEVLSYLS</sequence>
<keyword evidence="3" id="KW-0865">Zymogen</keyword>
<evidence type="ECO:0000256" key="3">
    <source>
        <dbReference type="ARBA" id="ARBA00023145"/>
    </source>
</evidence>
<dbReference type="InterPro" id="IPR005080">
    <property type="entry name" value="Peptidase_A25"/>
</dbReference>
<evidence type="ECO:0000313" key="5">
    <source>
        <dbReference type="Proteomes" id="UP000065807"/>
    </source>
</evidence>
<dbReference type="NCBIfam" id="TIGR01441">
    <property type="entry name" value="GPR"/>
    <property type="match status" value="1"/>
</dbReference>
<dbReference type="GO" id="GO:0006508">
    <property type="term" value="P:proteolysis"/>
    <property type="evidence" value="ECO:0007669"/>
    <property type="project" value="UniProtKB-KW"/>
</dbReference>